<dbReference type="GO" id="GO:0003676">
    <property type="term" value="F:nucleic acid binding"/>
    <property type="evidence" value="ECO:0007669"/>
    <property type="project" value="InterPro"/>
</dbReference>
<dbReference type="ExpressionAtlas" id="A2PZB8">
    <property type="expression patterns" value="baseline and differential"/>
</dbReference>
<dbReference type="AlphaFoldDB" id="A2PZB8"/>
<dbReference type="InterPro" id="IPR007347">
    <property type="entry name" value="SpoVS"/>
</dbReference>
<organism evidence="1">
    <name type="scientific">Chlamydomonas reinhardtii</name>
    <name type="common">Chlamydomonas smithii</name>
    <dbReference type="NCBI Taxonomy" id="3055"/>
    <lineage>
        <taxon>Eukaryota</taxon>
        <taxon>Viridiplantae</taxon>
        <taxon>Chlorophyta</taxon>
        <taxon>core chlorophytes</taxon>
        <taxon>Chlorophyceae</taxon>
        <taxon>CS clade</taxon>
        <taxon>Chlamydomonadales</taxon>
        <taxon>Chlamydomonadaceae</taxon>
        <taxon>Chlamydomonas</taxon>
    </lineage>
</organism>
<dbReference type="Gene3D" id="3.30.110.20">
    <property type="entry name" value="Alba-like domain"/>
    <property type="match status" value="2"/>
</dbReference>
<reference evidence="1" key="1">
    <citation type="submission" date="2006-08" db="EMBL/GenBank/DDBJ databases">
        <title>Zygote specific and up-regulated genes in Chlamydomonas reinhardtii.</title>
        <authorList>
            <person name="Kubo T."/>
            <person name="Saito T."/>
            <person name="Matsuda Y."/>
        </authorList>
    </citation>
    <scope>NUCLEOTIDE SEQUENCE</scope>
</reference>
<dbReference type="PANTHER" id="PTHR35331:SF1">
    <property type="entry name" value="STAGE V SPORULATION PROTEIN S"/>
    <property type="match status" value="1"/>
</dbReference>
<proteinExistence type="evidence at transcript level"/>
<name>A2PZB8_CHLRE</name>
<evidence type="ECO:0000313" key="1">
    <source>
        <dbReference type="EMBL" id="BAF46280.1"/>
    </source>
</evidence>
<dbReference type="InterPro" id="IPR036882">
    <property type="entry name" value="Alba-like_dom_sf"/>
</dbReference>
<gene>
    <name evidence="1" type="primary">EZY7</name>
</gene>
<accession>A2PZB8</accession>
<protein>
    <submittedName>
        <fullName evidence="1">Uncharacterized protein EZY7</fullName>
    </submittedName>
</protein>
<dbReference type="PANTHER" id="PTHR35331">
    <property type="entry name" value="STAGE V SPORULATION PROTEIN S"/>
    <property type="match status" value="1"/>
</dbReference>
<sequence length="236" mass="25130">MEAEDALIQEVPAEEAVAETAPTNGNTPIEPDLASGNFIKVSAKGNVKAVAGKIAHSAREGEVPAALCIGPECINVAIKAIAIARTYLQQDTIDLSFQPAFRDADRSKKSLALYIAKGKARAPISTVDDVEMPIGSQSKPQVVAGALAARIREEKSVCLTAIGIDAVSNAVLAIGNARLYLEQDRKDIRALPSFVQCTRMAVTSTRCALRWLWRTSKRASCLPIQTAGFVSERGLA</sequence>
<dbReference type="Pfam" id="PF04232">
    <property type="entry name" value="SpoVS"/>
    <property type="match status" value="2"/>
</dbReference>
<dbReference type="EMBL" id="AB267734">
    <property type="protein sequence ID" value="BAF46280.1"/>
    <property type="molecule type" value="mRNA"/>
</dbReference>